<dbReference type="GeneID" id="955867"/>
<keyword evidence="1 11" id="KW-0812">Transmembrane</keyword>
<dbReference type="Proteomes" id="UP000202809">
    <property type="component" value="Segment"/>
</dbReference>
<reference evidence="13 14" key="2">
    <citation type="journal article" date="2002" name="J. Virol.">
        <title>Complete genomic sequence of an Epstein-Barr virus-related herpesvirus naturally infecting a new world primate: a defining point in the evolution of oncogenic lymphocryptoviruses.</title>
        <authorList>
            <person name="Rivailler P."/>
            <person name="Cho Y.G."/>
            <person name="Wang F."/>
        </authorList>
    </citation>
    <scope>NUCLEOTIDE SEQUENCE [LARGE SCALE GENOMIC DNA]</scope>
    <source>
        <strain evidence="13 14">CJ0149</strain>
    </source>
</reference>
<evidence type="ECO:0000256" key="8">
    <source>
        <dbReference type="ARBA" id="ARBA00023136"/>
    </source>
</evidence>
<dbReference type="InterPro" id="IPR034707">
    <property type="entry name" value="HSV_GN"/>
</dbReference>
<keyword evidence="6" id="KW-0261">Viral envelope protein</keyword>
<reference evidence="13 14" key="1">
    <citation type="journal article" date="2001" name="Proc. Natl. Acad. Sci. U.S.A.">
        <title>An Epstein-Barr-related herpesvirus from marmoset lymphomas.</title>
        <authorList>
            <person name="Cho Y."/>
            <person name="Ramer J."/>
            <person name="Rivailler P."/>
            <person name="Quink C."/>
            <person name="Garber R.L."/>
            <person name="Beier D.R."/>
            <person name="Wang F."/>
        </authorList>
    </citation>
    <scope>NUCLEOTIDE SEQUENCE [LARGE SCALE GENOMIC DNA]</scope>
    <source>
        <strain evidence="13 14">CJ0149</strain>
    </source>
</reference>
<evidence type="ECO:0000256" key="1">
    <source>
        <dbReference type="ARBA" id="ARBA00022692"/>
    </source>
</evidence>
<sequence length="103" mass="11367">MATHWCLACAVLYSLLGSTMGTNSTPTSLLPLLEDLTHDTPPPDKQPLPIFYSYMCNADTFSPSLTSVSSIWAMMSVTLVIIASTLYLMYVCFNKFVTTMLND</sequence>
<name>Q993G2_9GAMA</name>
<keyword evidence="7 11" id="KW-1133">Transmembrane helix</keyword>
<dbReference type="EMBL" id="AF319782">
    <property type="protein sequence ID" value="AAK38256.1"/>
    <property type="molecule type" value="Genomic_DNA"/>
</dbReference>
<feature type="domain" description="Herpesvirus envelope glycoprotein N" evidence="12">
    <location>
        <begin position="46"/>
        <end position="101"/>
    </location>
</feature>
<dbReference type="KEGG" id="vg:955867"/>
<evidence type="ECO:0000259" key="12">
    <source>
        <dbReference type="Pfam" id="PF03554"/>
    </source>
</evidence>
<dbReference type="Pfam" id="PF03554">
    <property type="entry name" value="Herpes_UL73"/>
    <property type="match status" value="1"/>
</dbReference>
<keyword evidence="4" id="KW-0946">Virion</keyword>
<proteinExistence type="inferred from homology"/>
<dbReference type="OrthoDB" id="28730at10239"/>
<protein>
    <submittedName>
        <fullName evidence="13">ORF47</fullName>
    </submittedName>
</protein>
<dbReference type="HAMAP" id="MF_04037">
    <property type="entry name" value="HSV_GN"/>
    <property type="match status" value="1"/>
</dbReference>
<evidence type="ECO:0000256" key="4">
    <source>
        <dbReference type="ARBA" id="ARBA00022844"/>
    </source>
</evidence>
<organism evidence="13 14">
    <name type="scientific">callitrichine gammaherpesvirus 3</name>
    <name type="common">Marmoset lymphocryptovirus</name>
    <dbReference type="NCBI Taxonomy" id="106331"/>
    <lineage>
        <taxon>Viruses</taxon>
        <taxon>Duplodnaviria</taxon>
        <taxon>Heunggongvirae</taxon>
        <taxon>Peploviricota</taxon>
        <taxon>Herviviricetes</taxon>
        <taxon>Herpesvirales</taxon>
        <taxon>Orthoherpesviridae</taxon>
        <taxon>Gammaherpesvirinae</taxon>
        <taxon>Lymphocryptovirus</taxon>
        <taxon>Lymphocryptovirus callitrichinegamma3</taxon>
    </lineage>
</organism>
<comment type="function">
    <text evidence="10">Envelope glycoprotein necessary for proper maturation of gM and modulation of its membrane fusion activity. Also plays a critical role in virion morphogenesis.</text>
</comment>
<keyword evidence="8 11" id="KW-0472">Membrane</keyword>
<dbReference type="RefSeq" id="NP_733901.1">
    <property type="nucleotide sequence ID" value="NC_004367.1"/>
</dbReference>
<keyword evidence="9" id="KW-1015">Disulfide bond</keyword>
<accession>Q993G2</accession>
<evidence type="ECO:0000313" key="14">
    <source>
        <dbReference type="Proteomes" id="UP000202809"/>
    </source>
</evidence>
<evidence type="ECO:0000256" key="10">
    <source>
        <dbReference type="ARBA" id="ARBA00034089"/>
    </source>
</evidence>
<keyword evidence="5" id="KW-1043">Host membrane</keyword>
<keyword evidence="3" id="KW-1040">Host Golgi apparatus</keyword>
<evidence type="ECO:0000256" key="11">
    <source>
        <dbReference type="SAM" id="Phobius"/>
    </source>
</evidence>
<feature type="transmembrane region" description="Helical" evidence="11">
    <location>
        <begin position="71"/>
        <end position="93"/>
    </location>
</feature>
<dbReference type="GO" id="GO:0019031">
    <property type="term" value="C:viral envelope"/>
    <property type="evidence" value="ECO:0007669"/>
    <property type="project" value="UniProtKB-KW"/>
</dbReference>
<dbReference type="InterPro" id="IPR005211">
    <property type="entry name" value="Herpes_glycoprotein_N_domain"/>
</dbReference>
<evidence type="ECO:0000256" key="6">
    <source>
        <dbReference type="ARBA" id="ARBA00022879"/>
    </source>
</evidence>
<evidence type="ECO:0000313" key="13">
    <source>
        <dbReference type="EMBL" id="AAK38256.1"/>
    </source>
</evidence>
<evidence type="ECO:0000256" key="9">
    <source>
        <dbReference type="ARBA" id="ARBA00023157"/>
    </source>
</evidence>
<evidence type="ECO:0000256" key="3">
    <source>
        <dbReference type="ARBA" id="ARBA00022812"/>
    </source>
</evidence>
<keyword evidence="2" id="KW-0732">Signal</keyword>
<keyword evidence="14" id="KW-1185">Reference proteome</keyword>
<evidence type="ECO:0000256" key="2">
    <source>
        <dbReference type="ARBA" id="ARBA00022729"/>
    </source>
</evidence>
<evidence type="ECO:0000256" key="7">
    <source>
        <dbReference type="ARBA" id="ARBA00022989"/>
    </source>
</evidence>
<evidence type="ECO:0000256" key="5">
    <source>
        <dbReference type="ARBA" id="ARBA00022870"/>
    </source>
</evidence>